<accession>A0ACC8XIA3</accession>
<dbReference type="EMBL" id="LJHD01000106">
    <property type="protein sequence ID" value="ONI44456.1"/>
    <property type="molecule type" value="Genomic_DNA"/>
</dbReference>
<comment type="caution">
    <text evidence="1">The sequence shown here is derived from an EMBL/GenBank/DDBJ whole genome shotgun (WGS) entry which is preliminary data.</text>
</comment>
<gene>
    <name evidence="1" type="ORF">AN640_05520</name>
</gene>
<evidence type="ECO:0000313" key="1">
    <source>
        <dbReference type="EMBL" id="ONI44456.1"/>
    </source>
</evidence>
<keyword evidence="2" id="KW-1185">Reference proteome</keyword>
<evidence type="ECO:0000313" key="2">
    <source>
        <dbReference type="Proteomes" id="UP000188637"/>
    </source>
</evidence>
<sequence length="194" mass="22765">MDFKDTQTALNLMRAYVGECQAHMRYTFFGRVAGREKLKEIETLFYDTADEEMAHAKIYYDLLLKETGVCEFPVSANYPVELGNTTENLGFAKMAEHDEYSNLYPSFGKMAEKEGFNKISEHFYMIAEIEQTHKKRFERLEERLEENSLFHRENEVYYRCIHCGHVHKSTDAPEICPNCFHPQGFFKIVPYPSI</sequence>
<name>A0ACC8XIA3_9FIRM</name>
<proteinExistence type="predicted"/>
<reference evidence="1" key="1">
    <citation type="submission" date="2016-08" db="EMBL/GenBank/DDBJ databases">
        <authorList>
            <person name="Ngugi D.K."/>
            <person name="Miyake S."/>
            <person name="Stingl U."/>
        </authorList>
    </citation>
    <scope>NUCLEOTIDE SEQUENCE</scope>
    <source>
        <strain evidence="1">SCG-D08WGA-EpuloA1</strain>
    </source>
</reference>
<protein>
    <submittedName>
        <fullName evidence="1">Uncharacterized protein</fullName>
    </submittedName>
</protein>
<organism evidence="1 2">
    <name type="scientific">Candidatus Epulonipiscium fishelsonii</name>
    <dbReference type="NCBI Taxonomy" id="77094"/>
    <lineage>
        <taxon>Bacteria</taxon>
        <taxon>Bacillati</taxon>
        <taxon>Bacillota</taxon>
        <taxon>Clostridia</taxon>
        <taxon>Lachnospirales</taxon>
        <taxon>Lachnospiraceae</taxon>
        <taxon>Candidatus Epulonipiscium</taxon>
    </lineage>
</organism>
<dbReference type="Proteomes" id="UP000188637">
    <property type="component" value="Unassembled WGS sequence"/>
</dbReference>